<dbReference type="GO" id="GO:0005930">
    <property type="term" value="C:axoneme"/>
    <property type="evidence" value="ECO:0007669"/>
    <property type="project" value="TreeGrafter"/>
</dbReference>
<evidence type="ECO:0000256" key="2">
    <source>
        <dbReference type="ARBA" id="ARBA00004496"/>
    </source>
</evidence>
<dbReference type="GO" id="GO:1904158">
    <property type="term" value="P:axonemal central apparatus assembly"/>
    <property type="evidence" value="ECO:0007669"/>
    <property type="project" value="TreeGrafter"/>
</dbReference>
<proteinExistence type="predicted"/>
<dbReference type="InterPro" id="IPR008962">
    <property type="entry name" value="PapD-like_sf"/>
</dbReference>
<evidence type="ECO:0000259" key="6">
    <source>
        <dbReference type="Pfam" id="PF22544"/>
    </source>
</evidence>
<dbReference type="SUPFAM" id="SSF49354">
    <property type="entry name" value="PapD-like"/>
    <property type="match status" value="1"/>
</dbReference>
<dbReference type="Pfam" id="PF22544">
    <property type="entry name" value="HYDIN_VesB_CFA65-like_Ig"/>
    <property type="match status" value="2"/>
</dbReference>
<dbReference type="AlphaFoldDB" id="A0A7J7JY60"/>
<evidence type="ECO:0000256" key="4">
    <source>
        <dbReference type="ARBA" id="ARBA00023069"/>
    </source>
</evidence>
<dbReference type="Gene3D" id="2.60.40.10">
    <property type="entry name" value="Immunoglobulins"/>
    <property type="match status" value="4"/>
</dbReference>
<keyword evidence="4" id="KW-0969">Cilium</keyword>
<accession>A0A7J7JY60</accession>
<comment type="subcellular location">
    <subcellularLocation>
        <location evidence="1">Cell projection</location>
        <location evidence="1">Cilium</location>
    </subcellularLocation>
    <subcellularLocation>
        <location evidence="2">Cytoplasm</location>
    </subcellularLocation>
</comment>
<keyword evidence="8" id="KW-1185">Reference proteome</keyword>
<dbReference type="OrthoDB" id="442692at2759"/>
<name>A0A7J7JY60_BUGNE</name>
<evidence type="ECO:0000313" key="8">
    <source>
        <dbReference type="Proteomes" id="UP000593567"/>
    </source>
</evidence>
<comment type="caution">
    <text evidence="7">The sequence shown here is derived from an EMBL/GenBank/DDBJ whole genome shotgun (WGS) entry which is preliminary data.</text>
</comment>
<sequence>MPIGPYGEIIGTTNCLDGVSDAVLKTYRTKVNVPKNPKVVSDDEPKHKLTPSVFMFQMSMDTEKKLSNTRDMRRPQKVELLDMAETTHQRFSHVSIDEPLFQPFPSEIFFQRCEPFKTHEVPLILRNNDKVPRLVKFTPEDKRDYIHELVCITEREKFIVPVTAIGSRAMLDFPDNVNFEVCPVKHTSTKTLLVRNVGEREAKFTLSAEKPFSVKPSNGILPVNESLQISIDFTPTKTGDHYSDLELCYDTGETILIELHGASQDANVRLDKSSVRIENTYIGMAKQRTVTLTNRTNVIAHFRWSEFATQSSEDMQRSRFIGDLTDSEKMETDRFLEECITDPSLRDKMSIINRTFQNRRRNVADNKMLFSDDVVKIDPAEGDIWPNSSAEITVIFKPDKAEVYNRTAFCDVTGRESRLPLKVTGLGIGPKVQFSCDVLDMGNIFVGSTHVYEIVMANKGDIDAIYTLIPSKTMFGKCFSFNPAESILMPEAHQAIQVMFSSQTLGNFEEEFEFQVDGAPEKVKVKFIGCVIGPTFHFNVNKIKFGTVSYGFLNSLQCTLSNTALVPMTFNLRVPGDGLAESSSASEMESTFSEAGSLIPKEFEITPSRGTLMPQSDIKIEIDLCSTSLKKYDSSLVVDVEGVGEEWLSIPIEAKYRN</sequence>
<keyword evidence="5" id="KW-0966">Cell projection</keyword>
<dbReference type="InterPro" id="IPR033305">
    <property type="entry name" value="Hydin-like"/>
</dbReference>
<gene>
    <name evidence="7" type="ORF">EB796_010351</name>
</gene>
<dbReference type="Proteomes" id="UP000593567">
    <property type="component" value="Unassembled WGS sequence"/>
</dbReference>
<dbReference type="PANTHER" id="PTHR23053:SF0">
    <property type="entry name" value="HYDROCEPHALUS-INDUCING PROTEIN HOMOLOG"/>
    <property type="match status" value="1"/>
</dbReference>
<keyword evidence="3" id="KW-0963">Cytoplasm</keyword>
<evidence type="ECO:0000256" key="3">
    <source>
        <dbReference type="ARBA" id="ARBA00022490"/>
    </source>
</evidence>
<dbReference type="EMBL" id="VXIV02001622">
    <property type="protein sequence ID" value="KAF6031339.1"/>
    <property type="molecule type" value="Genomic_DNA"/>
</dbReference>
<reference evidence="7" key="1">
    <citation type="submission" date="2020-06" db="EMBL/GenBank/DDBJ databases">
        <title>Draft genome of Bugula neritina, a colonial animal packing powerful symbionts and potential medicines.</title>
        <authorList>
            <person name="Rayko M."/>
        </authorList>
    </citation>
    <scope>NUCLEOTIDE SEQUENCE [LARGE SCALE GENOMIC DNA]</scope>
    <source>
        <strain evidence="7">Kwan_BN1</strain>
    </source>
</reference>
<dbReference type="InterPro" id="IPR013783">
    <property type="entry name" value="Ig-like_fold"/>
</dbReference>
<evidence type="ECO:0000313" key="7">
    <source>
        <dbReference type="EMBL" id="KAF6031339.1"/>
    </source>
</evidence>
<evidence type="ECO:0000256" key="5">
    <source>
        <dbReference type="ARBA" id="ARBA00023273"/>
    </source>
</evidence>
<feature type="domain" description="HYDIN/VesB/CFA65-like Ig-like" evidence="6">
    <location>
        <begin position="170"/>
        <end position="262"/>
    </location>
</feature>
<feature type="domain" description="HYDIN/VesB/CFA65-like Ig-like" evidence="6">
    <location>
        <begin position="430"/>
        <end position="530"/>
    </location>
</feature>
<evidence type="ECO:0000256" key="1">
    <source>
        <dbReference type="ARBA" id="ARBA00004138"/>
    </source>
</evidence>
<organism evidence="7 8">
    <name type="scientific">Bugula neritina</name>
    <name type="common">Brown bryozoan</name>
    <name type="synonym">Sertularia neritina</name>
    <dbReference type="NCBI Taxonomy" id="10212"/>
    <lineage>
        <taxon>Eukaryota</taxon>
        <taxon>Metazoa</taxon>
        <taxon>Spiralia</taxon>
        <taxon>Lophotrochozoa</taxon>
        <taxon>Bryozoa</taxon>
        <taxon>Gymnolaemata</taxon>
        <taxon>Cheilostomatida</taxon>
        <taxon>Flustrina</taxon>
        <taxon>Buguloidea</taxon>
        <taxon>Bugulidae</taxon>
        <taxon>Bugula</taxon>
    </lineage>
</organism>
<dbReference type="PANTHER" id="PTHR23053">
    <property type="entry name" value="DLEC1 DELETED IN LUNG AND ESOPHAGEAL CANCER 1"/>
    <property type="match status" value="1"/>
</dbReference>
<dbReference type="GO" id="GO:0003341">
    <property type="term" value="P:cilium movement"/>
    <property type="evidence" value="ECO:0007669"/>
    <property type="project" value="TreeGrafter"/>
</dbReference>
<protein>
    <submittedName>
        <fullName evidence="7">HYDIN</fullName>
    </submittedName>
</protein>
<dbReference type="InterPro" id="IPR053879">
    <property type="entry name" value="HYDIN_VesB_CFA65-like_Ig"/>
</dbReference>